<sequence length="95" mass="10658">MRKLTRKVQIMGGCTPGTDTVEKGAPELVVKGWIRLTSNNHQSQLFVLRNTENLQNSRTNFRRSKPEPEPHFLGPALSWSVVIGPVDGQIIRHNA</sequence>
<keyword evidence="2" id="KW-1185">Reference proteome</keyword>
<reference evidence="1" key="2">
    <citation type="submission" date="2021-08" db="EMBL/GenBank/DDBJ databases">
        <authorList>
            <person name="Eriksson T."/>
        </authorList>
    </citation>
    <scope>NUCLEOTIDE SEQUENCE</scope>
    <source>
        <strain evidence="1">Stoneville</strain>
        <tissue evidence="1">Whole head</tissue>
    </source>
</reference>
<reference evidence="1" key="1">
    <citation type="journal article" date="2020" name="J Insects Food Feed">
        <title>The yellow mealworm (Tenebrio molitor) genome: a resource for the emerging insects as food and feed industry.</title>
        <authorList>
            <person name="Eriksson T."/>
            <person name="Andere A."/>
            <person name="Kelstrup H."/>
            <person name="Emery V."/>
            <person name="Picard C."/>
        </authorList>
    </citation>
    <scope>NUCLEOTIDE SEQUENCE</scope>
    <source>
        <strain evidence="1">Stoneville</strain>
        <tissue evidence="1">Whole head</tissue>
    </source>
</reference>
<evidence type="ECO:0000313" key="1">
    <source>
        <dbReference type="EMBL" id="KAH0819624.1"/>
    </source>
</evidence>
<comment type="caution">
    <text evidence="1">The sequence shown here is derived from an EMBL/GenBank/DDBJ whole genome shotgun (WGS) entry which is preliminary data.</text>
</comment>
<proteinExistence type="predicted"/>
<gene>
    <name evidence="1" type="ORF">GEV33_003167</name>
</gene>
<evidence type="ECO:0000313" key="2">
    <source>
        <dbReference type="Proteomes" id="UP000719412"/>
    </source>
</evidence>
<accession>A0A8J6LEA7</accession>
<organism evidence="1 2">
    <name type="scientific">Tenebrio molitor</name>
    <name type="common">Yellow mealworm beetle</name>
    <dbReference type="NCBI Taxonomy" id="7067"/>
    <lineage>
        <taxon>Eukaryota</taxon>
        <taxon>Metazoa</taxon>
        <taxon>Ecdysozoa</taxon>
        <taxon>Arthropoda</taxon>
        <taxon>Hexapoda</taxon>
        <taxon>Insecta</taxon>
        <taxon>Pterygota</taxon>
        <taxon>Neoptera</taxon>
        <taxon>Endopterygota</taxon>
        <taxon>Coleoptera</taxon>
        <taxon>Polyphaga</taxon>
        <taxon>Cucujiformia</taxon>
        <taxon>Tenebrionidae</taxon>
        <taxon>Tenebrio</taxon>
    </lineage>
</organism>
<dbReference type="EMBL" id="JABDTM020014104">
    <property type="protein sequence ID" value="KAH0819624.1"/>
    <property type="molecule type" value="Genomic_DNA"/>
</dbReference>
<name>A0A8J6LEA7_TENMO</name>
<dbReference type="Proteomes" id="UP000719412">
    <property type="component" value="Unassembled WGS sequence"/>
</dbReference>
<protein>
    <submittedName>
        <fullName evidence="1">Uncharacterized protein</fullName>
    </submittedName>
</protein>
<dbReference type="AlphaFoldDB" id="A0A8J6LEA7"/>